<evidence type="ECO:0000256" key="1">
    <source>
        <dbReference type="ARBA" id="ARBA00004170"/>
    </source>
</evidence>
<gene>
    <name evidence="14" type="ORF">LLUT_LOCUS25562</name>
</gene>
<dbReference type="FunFam" id="3.80.10.10:FF:000400">
    <property type="entry name" value="Nuclear pore complex protein NUP107"/>
    <property type="match status" value="1"/>
</dbReference>
<reference evidence="14 15" key="1">
    <citation type="submission" date="2024-03" db="EMBL/GenBank/DDBJ databases">
        <authorList>
            <person name="Martinez-Hernandez J."/>
        </authorList>
    </citation>
    <scope>NUCLEOTIDE SEQUENCE [LARGE SCALE GENOMIC DNA]</scope>
</reference>
<dbReference type="SUPFAM" id="SSF52058">
    <property type="entry name" value="L domain-like"/>
    <property type="match status" value="1"/>
</dbReference>
<dbReference type="GO" id="GO:0016020">
    <property type="term" value="C:membrane"/>
    <property type="evidence" value="ECO:0007669"/>
    <property type="project" value="UniProtKB-SubCell"/>
</dbReference>
<keyword evidence="4" id="KW-0964">Secreted</keyword>
<protein>
    <recommendedName>
        <fullName evidence="13">Leucine-rich repeat-containing N-terminal plant-type domain-containing protein</fullName>
    </recommendedName>
</protein>
<keyword evidence="15" id="KW-1185">Reference proteome</keyword>
<evidence type="ECO:0000256" key="12">
    <source>
        <dbReference type="SAM" id="SignalP"/>
    </source>
</evidence>
<dbReference type="Proteomes" id="UP001497480">
    <property type="component" value="Unassembled WGS sequence"/>
</dbReference>
<evidence type="ECO:0000256" key="4">
    <source>
        <dbReference type="ARBA" id="ARBA00022525"/>
    </source>
</evidence>
<comment type="caution">
    <text evidence="14">The sequence shown here is derived from an EMBL/GenBank/DDBJ whole genome shotgun (WGS) entry which is preliminary data.</text>
</comment>
<evidence type="ECO:0000256" key="10">
    <source>
        <dbReference type="ARBA" id="ARBA00023157"/>
    </source>
</evidence>
<keyword evidence="7" id="KW-0677">Repeat</keyword>
<evidence type="ECO:0000259" key="13">
    <source>
        <dbReference type="Pfam" id="PF08263"/>
    </source>
</evidence>
<dbReference type="AlphaFoldDB" id="A0AAV1XSJ9"/>
<dbReference type="Pfam" id="PF08263">
    <property type="entry name" value="LRRNT_2"/>
    <property type="match status" value="1"/>
</dbReference>
<dbReference type="EMBL" id="CAXHTB010000018">
    <property type="protein sequence ID" value="CAL0324502.1"/>
    <property type="molecule type" value="Genomic_DNA"/>
</dbReference>
<dbReference type="GO" id="GO:0006952">
    <property type="term" value="P:defense response"/>
    <property type="evidence" value="ECO:0007669"/>
    <property type="project" value="UniProtKB-KW"/>
</dbReference>
<organism evidence="14 15">
    <name type="scientific">Lupinus luteus</name>
    <name type="common">European yellow lupine</name>
    <dbReference type="NCBI Taxonomy" id="3873"/>
    <lineage>
        <taxon>Eukaryota</taxon>
        <taxon>Viridiplantae</taxon>
        <taxon>Streptophyta</taxon>
        <taxon>Embryophyta</taxon>
        <taxon>Tracheophyta</taxon>
        <taxon>Spermatophyta</taxon>
        <taxon>Magnoliopsida</taxon>
        <taxon>eudicotyledons</taxon>
        <taxon>Gunneridae</taxon>
        <taxon>Pentapetalae</taxon>
        <taxon>rosids</taxon>
        <taxon>fabids</taxon>
        <taxon>Fabales</taxon>
        <taxon>Fabaceae</taxon>
        <taxon>Papilionoideae</taxon>
        <taxon>50 kb inversion clade</taxon>
        <taxon>genistoids sensu lato</taxon>
        <taxon>core genistoids</taxon>
        <taxon>Genisteae</taxon>
        <taxon>Lupinus</taxon>
    </lineage>
</organism>
<comment type="similarity">
    <text evidence="11">Belongs to the polygalacturonase-inhibiting protein family.</text>
</comment>
<feature type="signal peptide" evidence="12">
    <location>
        <begin position="1"/>
        <end position="18"/>
    </location>
</feature>
<evidence type="ECO:0000256" key="6">
    <source>
        <dbReference type="ARBA" id="ARBA00022729"/>
    </source>
</evidence>
<dbReference type="InterPro" id="IPR001611">
    <property type="entry name" value="Leu-rich_rpt"/>
</dbReference>
<evidence type="ECO:0000256" key="9">
    <source>
        <dbReference type="ARBA" id="ARBA00023136"/>
    </source>
</evidence>
<keyword evidence="6 12" id="KW-0732">Signal</keyword>
<evidence type="ECO:0000256" key="2">
    <source>
        <dbReference type="ARBA" id="ARBA00004191"/>
    </source>
</evidence>
<proteinExistence type="inferred from homology"/>
<evidence type="ECO:0000256" key="7">
    <source>
        <dbReference type="ARBA" id="ARBA00022737"/>
    </source>
</evidence>
<evidence type="ECO:0000256" key="5">
    <source>
        <dbReference type="ARBA" id="ARBA00022614"/>
    </source>
</evidence>
<accession>A0AAV1XSJ9</accession>
<evidence type="ECO:0000256" key="8">
    <source>
        <dbReference type="ARBA" id="ARBA00022821"/>
    </source>
</evidence>
<keyword evidence="9" id="KW-0472">Membrane</keyword>
<dbReference type="Pfam" id="PF00560">
    <property type="entry name" value="LRR_1"/>
    <property type="match status" value="4"/>
</dbReference>
<evidence type="ECO:0000256" key="3">
    <source>
        <dbReference type="ARBA" id="ARBA00022512"/>
    </source>
</evidence>
<keyword evidence="3" id="KW-0134">Cell wall</keyword>
<dbReference type="PANTHER" id="PTHR48059">
    <property type="entry name" value="POLYGALACTURONASE INHIBITOR 1"/>
    <property type="match status" value="1"/>
</dbReference>
<keyword evidence="5" id="KW-0433">Leucine-rich repeat</keyword>
<name>A0AAV1XSJ9_LUPLU</name>
<evidence type="ECO:0000313" key="14">
    <source>
        <dbReference type="EMBL" id="CAL0324502.1"/>
    </source>
</evidence>
<comment type="subcellular location">
    <subcellularLocation>
        <location evidence="1">Membrane</location>
        <topology evidence="1">Peripheral membrane protein</topology>
    </subcellularLocation>
    <subcellularLocation>
        <location evidence="2">Secreted</location>
        <location evidence="2">Cell wall</location>
    </subcellularLocation>
</comment>
<evidence type="ECO:0000313" key="15">
    <source>
        <dbReference type="Proteomes" id="UP001497480"/>
    </source>
</evidence>
<dbReference type="InterPro" id="IPR051848">
    <property type="entry name" value="PGIP"/>
</dbReference>
<evidence type="ECO:0000256" key="11">
    <source>
        <dbReference type="ARBA" id="ARBA00038043"/>
    </source>
</evidence>
<keyword evidence="10" id="KW-1015">Disulfide bond</keyword>
<feature type="chain" id="PRO_5043774319" description="Leucine-rich repeat-containing N-terminal plant-type domain-containing protein" evidence="12">
    <location>
        <begin position="19"/>
        <end position="340"/>
    </location>
</feature>
<sequence length="340" mass="37396">MTTTSLITFLLILTLSLSTLPIPSFSQLCNPQDKQALLQIKNQLGNPTQLASWNPSTDCCNTTWQGVSCDTDTKTYRINDLSLSNLNLPKLYPIPPSLGNLPFLEILDISNILNLVGPIPLAITNLTKLRYLYITQTNISGSIPEFISRIQTLVTIDFSYNKLSGELPSSLSLLPNLVGITLNDNSFSGPIPESYGSFSNLFTSITLERNQLSGNIPATLAKLNLAFVDLSSNRLEGDASVFFGSEKNTQKIILAKNKLAFDLGKVELSSNLNTLDIRNNYVYGKLPEGLTALKYLHKLNVSYNNLCGEIPQGGNMQRFDVYSYQHNKCLCGSPLPSCKT</sequence>
<keyword evidence="8" id="KW-0611">Plant defense</keyword>
<dbReference type="PANTHER" id="PTHR48059:SF24">
    <property type="entry name" value="POLYGALACTURONASE INHIBITOR"/>
    <property type="match status" value="1"/>
</dbReference>
<dbReference type="InterPro" id="IPR013210">
    <property type="entry name" value="LRR_N_plant-typ"/>
</dbReference>
<dbReference type="Gene3D" id="3.80.10.10">
    <property type="entry name" value="Ribonuclease Inhibitor"/>
    <property type="match status" value="1"/>
</dbReference>
<feature type="domain" description="Leucine-rich repeat-containing N-terminal plant-type" evidence="13">
    <location>
        <begin position="31"/>
        <end position="70"/>
    </location>
</feature>
<dbReference type="InterPro" id="IPR032675">
    <property type="entry name" value="LRR_dom_sf"/>
</dbReference>